<feature type="transmembrane region" description="Helical" evidence="1">
    <location>
        <begin position="6"/>
        <end position="25"/>
    </location>
</feature>
<feature type="transmembrane region" description="Helical" evidence="1">
    <location>
        <begin position="69"/>
        <end position="90"/>
    </location>
</feature>
<keyword evidence="1" id="KW-0472">Membrane</keyword>
<evidence type="ECO:0000256" key="1">
    <source>
        <dbReference type="SAM" id="Phobius"/>
    </source>
</evidence>
<evidence type="ECO:0000313" key="3">
    <source>
        <dbReference type="Proteomes" id="UP000472273"/>
    </source>
</evidence>
<name>A0A670ZNI4_PSETE</name>
<protein>
    <submittedName>
        <fullName evidence="2">Uncharacterized protein</fullName>
    </submittedName>
</protein>
<evidence type="ECO:0000313" key="2">
    <source>
        <dbReference type="Ensembl" id="ENSPTXP00000024368.1"/>
    </source>
</evidence>
<organism evidence="2 3">
    <name type="scientific">Pseudonaja textilis</name>
    <name type="common">Eastern brown snake</name>
    <dbReference type="NCBI Taxonomy" id="8673"/>
    <lineage>
        <taxon>Eukaryota</taxon>
        <taxon>Metazoa</taxon>
        <taxon>Chordata</taxon>
        <taxon>Craniata</taxon>
        <taxon>Vertebrata</taxon>
        <taxon>Euteleostomi</taxon>
        <taxon>Lepidosauria</taxon>
        <taxon>Squamata</taxon>
        <taxon>Bifurcata</taxon>
        <taxon>Unidentata</taxon>
        <taxon>Episquamata</taxon>
        <taxon>Toxicofera</taxon>
        <taxon>Serpentes</taxon>
        <taxon>Colubroidea</taxon>
        <taxon>Elapidae</taxon>
        <taxon>Hydrophiinae</taxon>
        <taxon>Pseudonaja</taxon>
    </lineage>
</organism>
<keyword evidence="1" id="KW-1133">Transmembrane helix</keyword>
<reference evidence="2" key="2">
    <citation type="submission" date="2025-09" db="UniProtKB">
        <authorList>
            <consortium name="Ensembl"/>
        </authorList>
    </citation>
    <scope>IDENTIFICATION</scope>
</reference>
<dbReference type="Ensembl" id="ENSPTXT00000025119.1">
    <property type="protein sequence ID" value="ENSPTXP00000024368.1"/>
    <property type="gene ID" value="ENSPTXG00000016943.1"/>
</dbReference>
<reference evidence="2" key="1">
    <citation type="submission" date="2025-08" db="UniProtKB">
        <authorList>
            <consortium name="Ensembl"/>
        </authorList>
    </citation>
    <scope>IDENTIFICATION</scope>
</reference>
<proteinExistence type="predicted"/>
<dbReference type="Proteomes" id="UP000472273">
    <property type="component" value="Unplaced"/>
</dbReference>
<keyword evidence="1" id="KW-0812">Transmembrane</keyword>
<accession>A0A670ZNI4</accession>
<keyword evidence="3" id="KW-1185">Reference proteome</keyword>
<dbReference type="AlphaFoldDB" id="A0A670ZNI4"/>
<sequence>SVIPFYSILFFCTCLGVCYSPRWLLRALLLLLLLFLPGTEPWGSLANLAGTGRDEVVNRVSLAENMRFLLQYLGCFSAFFSVGFLIAATWTDCWMVNTDDSLESLDGLIP</sequence>